<dbReference type="PANTHER" id="PTHR43537">
    <property type="entry name" value="TRANSCRIPTIONAL REGULATOR, GNTR FAMILY"/>
    <property type="match status" value="1"/>
</dbReference>
<evidence type="ECO:0000256" key="2">
    <source>
        <dbReference type="ARBA" id="ARBA00023125"/>
    </source>
</evidence>
<dbReference type="Pfam" id="PF07729">
    <property type="entry name" value="FCD"/>
    <property type="match status" value="1"/>
</dbReference>
<keyword evidence="1" id="KW-0805">Transcription regulation</keyword>
<dbReference type="KEGG" id="otm:OSB_21150"/>
<dbReference type="InterPro" id="IPR000524">
    <property type="entry name" value="Tscrpt_reg_HTH_GntR"/>
</dbReference>
<evidence type="ECO:0000313" key="4">
    <source>
        <dbReference type="EMBL" id="AKS46654.1"/>
    </source>
</evidence>
<name>A0A0K0Y6Q9_9RHOB</name>
<dbReference type="InterPro" id="IPR036388">
    <property type="entry name" value="WH-like_DNA-bd_sf"/>
</dbReference>
<keyword evidence="5" id="KW-1185">Reference proteome</keyword>
<dbReference type="STRING" id="1458307.OSB_21150"/>
<dbReference type="EMBL" id="CP012160">
    <property type="protein sequence ID" value="AKS46654.1"/>
    <property type="molecule type" value="Genomic_DNA"/>
</dbReference>
<dbReference type="Gene3D" id="1.20.120.530">
    <property type="entry name" value="GntR ligand-binding domain-like"/>
    <property type="match status" value="1"/>
</dbReference>
<keyword evidence="3" id="KW-0804">Transcription</keyword>
<dbReference type="SMART" id="SM00895">
    <property type="entry name" value="FCD"/>
    <property type="match status" value="1"/>
</dbReference>
<reference evidence="4 5" key="1">
    <citation type="journal article" date="2015" name="Genome Announc.">
        <title>Closed Genome Sequence of Octadecabacter temperatus SB1, the First Mesophilic Species of the Genus Octadecabacter.</title>
        <authorList>
            <person name="Voget S."/>
            <person name="Billerbeck S."/>
            <person name="Simon M."/>
            <person name="Daniel R."/>
        </authorList>
    </citation>
    <scope>NUCLEOTIDE SEQUENCE [LARGE SCALE GENOMIC DNA]</scope>
    <source>
        <strain evidence="4 5">SB1</strain>
    </source>
</reference>
<dbReference type="InterPro" id="IPR008920">
    <property type="entry name" value="TF_FadR/GntR_C"/>
</dbReference>
<sequence>MPSANQVRDRRTSVDVVFDHLRDEIASLNLLPGDKISEAEIAAQFGVSRQPVRDAFSRLENLDLLLIRPQRATEVKRFSMREIEKSRFVRASVESEILRRAAQHCDAIGASQLDASLIQQTAVVEADDYDRFGALDYQFHQTLCEIAKVDFAFEVIKQEKANVDRLCMLSLSKVNRLSQLLDDHKAITECVRNHDGDGAVAAGMIHLSRLDATIDAILDAHGDYFDP</sequence>
<protein>
    <submittedName>
        <fullName evidence="4">Putative HTH-type transcriptional regulator YdfH</fullName>
    </submittedName>
</protein>
<accession>A0A0K0Y6Q9</accession>
<dbReference type="SUPFAM" id="SSF48008">
    <property type="entry name" value="GntR ligand-binding domain-like"/>
    <property type="match status" value="1"/>
</dbReference>
<keyword evidence="2" id="KW-0238">DNA-binding</keyword>
<dbReference type="Pfam" id="PF00392">
    <property type="entry name" value="GntR"/>
    <property type="match status" value="1"/>
</dbReference>
<dbReference type="Proteomes" id="UP000067444">
    <property type="component" value="Chromosome"/>
</dbReference>
<dbReference type="InterPro" id="IPR036390">
    <property type="entry name" value="WH_DNA-bd_sf"/>
</dbReference>
<dbReference type="CDD" id="cd07377">
    <property type="entry name" value="WHTH_GntR"/>
    <property type="match status" value="1"/>
</dbReference>
<dbReference type="PANTHER" id="PTHR43537:SF6">
    <property type="entry name" value="HTH-TYPE TRANSCRIPTIONAL REPRESSOR RSPR"/>
    <property type="match status" value="1"/>
</dbReference>
<gene>
    <name evidence="4" type="primary">ydfH_2</name>
    <name evidence="4" type="ORF">OSB_21150</name>
</gene>
<dbReference type="AlphaFoldDB" id="A0A0K0Y6Q9"/>
<dbReference type="OrthoDB" id="8638122at2"/>
<dbReference type="PROSITE" id="PS50949">
    <property type="entry name" value="HTH_GNTR"/>
    <property type="match status" value="1"/>
</dbReference>
<evidence type="ECO:0000256" key="1">
    <source>
        <dbReference type="ARBA" id="ARBA00023015"/>
    </source>
</evidence>
<evidence type="ECO:0000256" key="3">
    <source>
        <dbReference type="ARBA" id="ARBA00023163"/>
    </source>
</evidence>
<evidence type="ECO:0000313" key="5">
    <source>
        <dbReference type="Proteomes" id="UP000067444"/>
    </source>
</evidence>
<dbReference type="PATRIC" id="fig|1458307.3.peg.2130"/>
<proteinExistence type="predicted"/>
<organism evidence="4 5">
    <name type="scientific">Octadecabacter temperatus</name>
    <dbReference type="NCBI Taxonomy" id="1458307"/>
    <lineage>
        <taxon>Bacteria</taxon>
        <taxon>Pseudomonadati</taxon>
        <taxon>Pseudomonadota</taxon>
        <taxon>Alphaproteobacteria</taxon>
        <taxon>Rhodobacterales</taxon>
        <taxon>Roseobacteraceae</taxon>
        <taxon>Octadecabacter</taxon>
    </lineage>
</organism>
<dbReference type="GO" id="GO:0003700">
    <property type="term" value="F:DNA-binding transcription factor activity"/>
    <property type="evidence" value="ECO:0007669"/>
    <property type="project" value="InterPro"/>
</dbReference>
<dbReference type="SUPFAM" id="SSF46785">
    <property type="entry name" value="Winged helix' DNA-binding domain"/>
    <property type="match status" value="1"/>
</dbReference>
<dbReference type="Gene3D" id="1.10.10.10">
    <property type="entry name" value="Winged helix-like DNA-binding domain superfamily/Winged helix DNA-binding domain"/>
    <property type="match status" value="1"/>
</dbReference>
<dbReference type="RefSeq" id="WP_049834940.1">
    <property type="nucleotide sequence ID" value="NZ_CP012160.1"/>
</dbReference>
<dbReference type="SMART" id="SM00345">
    <property type="entry name" value="HTH_GNTR"/>
    <property type="match status" value="1"/>
</dbReference>
<dbReference type="InterPro" id="IPR011711">
    <property type="entry name" value="GntR_C"/>
</dbReference>
<dbReference type="GO" id="GO:0003677">
    <property type="term" value="F:DNA binding"/>
    <property type="evidence" value="ECO:0007669"/>
    <property type="project" value="UniProtKB-KW"/>
</dbReference>